<feature type="compositionally biased region" description="Polar residues" evidence="1">
    <location>
        <begin position="342"/>
        <end position="355"/>
    </location>
</feature>
<feature type="region of interest" description="Disordered" evidence="1">
    <location>
        <begin position="94"/>
        <end position="172"/>
    </location>
</feature>
<evidence type="ECO:0000313" key="2">
    <source>
        <dbReference type="EMBL" id="KKY18150.1"/>
    </source>
</evidence>
<name>A0A0G2GMQ7_PHACM</name>
<sequence>MESVRPHPIGTGLGVQDISPVSPVKQTWESPTDSETTYLYPSPVSPTTAANRSWVKPSGASHRTTASQSTFDERVIEADKVRAQTDLEKLYAAVAIHEDEKEEQKEEERRAQENRSPDSLGSPRHDAFPGLPSSPRPQNFSSTTLASPRQEQFGMAAMTSPRQEQFATGMLSPQHAQFAAPMMSPQYDRFSYGQMPLSPGQLSHPMAPTPVPISPPQSPKESRLSKANPLSFFSSRNRNSTDKKDSFRMSVKNLPISNPLASPRLKNSVGLASVDEASAQRGYGSTYPPPTPGQNLNSLNVMPTIPQSAEPSPQPPIQISKAPSPAPRAGPPAPLTLGVASLSGNNGPATAQPNKSIGELPLRSYGPTPPQSAPYTRVQFADRRESRINPGPKTGVPYPHSPYMPFSPVTPVSATIKTGKELKLAKKIAKRMDGEEMVKSDDEIWGN</sequence>
<feature type="compositionally biased region" description="Pro residues" evidence="1">
    <location>
        <begin position="324"/>
        <end position="334"/>
    </location>
</feature>
<proteinExistence type="predicted"/>
<dbReference type="OrthoDB" id="4524805at2759"/>
<organism evidence="2 3">
    <name type="scientific">Phaeomoniella chlamydospora</name>
    <name type="common">Phaeoacremonium chlamydosporum</name>
    <dbReference type="NCBI Taxonomy" id="158046"/>
    <lineage>
        <taxon>Eukaryota</taxon>
        <taxon>Fungi</taxon>
        <taxon>Dikarya</taxon>
        <taxon>Ascomycota</taxon>
        <taxon>Pezizomycotina</taxon>
        <taxon>Eurotiomycetes</taxon>
        <taxon>Chaetothyriomycetidae</taxon>
        <taxon>Phaeomoniellales</taxon>
        <taxon>Phaeomoniellaceae</taxon>
        <taxon>Phaeomoniella</taxon>
    </lineage>
</organism>
<feature type="compositionally biased region" description="Polar residues" evidence="1">
    <location>
        <begin position="24"/>
        <end position="51"/>
    </location>
</feature>
<feature type="compositionally biased region" description="Polar residues" evidence="1">
    <location>
        <begin position="61"/>
        <end position="70"/>
    </location>
</feature>
<dbReference type="Proteomes" id="UP000053317">
    <property type="component" value="Unassembled WGS sequence"/>
</dbReference>
<feature type="region of interest" description="Disordered" evidence="1">
    <location>
        <begin position="1"/>
        <end position="74"/>
    </location>
</feature>
<reference evidence="2 3" key="1">
    <citation type="submission" date="2015-05" db="EMBL/GenBank/DDBJ databases">
        <title>Distinctive expansion of gene families associated with plant cell wall degradation and secondary metabolism in the genomes of grapevine trunk pathogens.</title>
        <authorList>
            <person name="Lawrence D.P."/>
            <person name="Travadon R."/>
            <person name="Rolshausen P.E."/>
            <person name="Baumgartner K."/>
        </authorList>
    </citation>
    <scope>NUCLEOTIDE SEQUENCE [LARGE SCALE GENOMIC DNA]</scope>
    <source>
        <strain evidence="2">UCRPC4</strain>
    </source>
</reference>
<feature type="compositionally biased region" description="Pro residues" evidence="1">
    <location>
        <begin position="207"/>
        <end position="218"/>
    </location>
</feature>
<evidence type="ECO:0000313" key="3">
    <source>
        <dbReference type="Proteomes" id="UP000053317"/>
    </source>
</evidence>
<dbReference type="EMBL" id="LCWF01000130">
    <property type="protein sequence ID" value="KKY18150.1"/>
    <property type="molecule type" value="Genomic_DNA"/>
</dbReference>
<keyword evidence="3" id="KW-1185">Reference proteome</keyword>
<evidence type="ECO:0000256" key="1">
    <source>
        <dbReference type="SAM" id="MobiDB-lite"/>
    </source>
</evidence>
<feature type="region of interest" description="Disordered" evidence="1">
    <location>
        <begin position="303"/>
        <end position="374"/>
    </location>
</feature>
<accession>A0A0G2GMQ7</accession>
<feature type="region of interest" description="Disordered" evidence="1">
    <location>
        <begin position="190"/>
        <end position="248"/>
    </location>
</feature>
<comment type="caution">
    <text evidence="2">The sequence shown here is derived from an EMBL/GenBank/DDBJ whole genome shotgun (WGS) entry which is preliminary data.</text>
</comment>
<feature type="compositionally biased region" description="Polar residues" evidence="1">
    <location>
        <begin position="136"/>
        <end position="150"/>
    </location>
</feature>
<reference evidence="2 3" key="2">
    <citation type="submission" date="2015-05" db="EMBL/GenBank/DDBJ databases">
        <authorList>
            <person name="Morales-Cruz A."/>
            <person name="Amrine K.C."/>
            <person name="Cantu D."/>
        </authorList>
    </citation>
    <scope>NUCLEOTIDE SEQUENCE [LARGE SCALE GENOMIC DNA]</scope>
    <source>
        <strain evidence="2">UCRPC4</strain>
    </source>
</reference>
<gene>
    <name evidence="2" type="ORF">UCRPC4_g05100</name>
</gene>
<feature type="compositionally biased region" description="Basic and acidic residues" evidence="1">
    <location>
        <begin position="96"/>
        <end position="116"/>
    </location>
</feature>
<dbReference type="AlphaFoldDB" id="A0A0G2GMQ7"/>
<protein>
    <submittedName>
        <fullName evidence="2">Uncharacterized protein</fullName>
    </submittedName>
</protein>